<keyword evidence="2" id="KW-0274">FAD</keyword>
<dbReference type="OrthoDB" id="9811557at2"/>
<evidence type="ECO:0000256" key="1">
    <source>
        <dbReference type="ARBA" id="ARBA00022630"/>
    </source>
</evidence>
<name>A0A494YAG3_9BURK</name>
<gene>
    <name evidence="4" type="ORF">D7S86_06670</name>
</gene>
<dbReference type="InterPro" id="IPR016169">
    <property type="entry name" value="FAD-bd_PCMH_sub2"/>
</dbReference>
<dbReference type="InterPro" id="IPR036318">
    <property type="entry name" value="FAD-bd_PCMH-like_sf"/>
</dbReference>
<proteinExistence type="predicted"/>
<keyword evidence="5" id="KW-1185">Reference proteome</keyword>
<reference evidence="4 5" key="1">
    <citation type="submission" date="2018-10" db="EMBL/GenBank/DDBJ databases">
        <title>Robbsia sp. DHC34, isolated from soil.</title>
        <authorList>
            <person name="Gao Z.-H."/>
            <person name="Qiu L.-H."/>
        </authorList>
    </citation>
    <scope>NUCLEOTIDE SEQUENCE [LARGE SCALE GENOMIC DNA]</scope>
    <source>
        <strain evidence="4 5">DHC34</strain>
    </source>
</reference>
<dbReference type="InterPro" id="IPR016166">
    <property type="entry name" value="FAD-bd_PCMH"/>
</dbReference>
<dbReference type="InterPro" id="IPR016164">
    <property type="entry name" value="FAD-linked_Oxase-like_C"/>
</dbReference>
<dbReference type="Pfam" id="PF01565">
    <property type="entry name" value="FAD_binding_4"/>
    <property type="match status" value="1"/>
</dbReference>
<sequence>MTTHHADTLGALRAELPDLDWTVEPIHLKRLSRDFHWFSPVLKRELDGKLADAVVCPRSEDELRAIVAGCARAGIPITVRGGGTGNYGQAVPLNGGLVIDMTALTGLVFARDGVARAQAGIKLAALDTLLRPQGWALRCVPSTYRIATLGGLFCGGFGGVGSINYGPLGAPGTILGIKLMTVEAEPRIVELRAPEAMRLAHTYGTNGIVLEIELALAPAQDWDEYLIAFDDERSAFAFAHTLACEPAIAKNEVALFSHEAAAYFSKLTPHRQAHEAIVIAAVARQSGETLAKLVANHGARIAWTQDAETARNSQHTLIEYCWNHTTLHALRGDKTITYLQTAYEYGREREQLDAIASAAGAEVLTHLEFIRDMQGRMTCVGLPLIRYTNDARLTELTRLHRSLGIKVNDPHVFTLEDGKHAGALDPAILDAKREYDPNQLLNPGKIRTVY</sequence>
<dbReference type="AlphaFoldDB" id="A0A494YAG3"/>
<evidence type="ECO:0000313" key="4">
    <source>
        <dbReference type="EMBL" id="RKP57625.1"/>
    </source>
</evidence>
<evidence type="ECO:0000256" key="2">
    <source>
        <dbReference type="ARBA" id="ARBA00022827"/>
    </source>
</evidence>
<dbReference type="InterPro" id="IPR006094">
    <property type="entry name" value="Oxid_FAD_bind_N"/>
</dbReference>
<dbReference type="GO" id="GO:0008720">
    <property type="term" value="F:D-lactate dehydrogenase (NAD+) activity"/>
    <property type="evidence" value="ECO:0007669"/>
    <property type="project" value="TreeGrafter"/>
</dbReference>
<dbReference type="PANTHER" id="PTHR11748">
    <property type="entry name" value="D-LACTATE DEHYDROGENASE"/>
    <property type="match status" value="1"/>
</dbReference>
<protein>
    <submittedName>
        <fullName evidence="4">FAD-binding oxidoreductase</fullName>
    </submittedName>
</protein>
<accession>A0A494YAG3</accession>
<dbReference type="GO" id="GO:1903457">
    <property type="term" value="P:lactate catabolic process"/>
    <property type="evidence" value="ECO:0007669"/>
    <property type="project" value="TreeGrafter"/>
</dbReference>
<evidence type="ECO:0000313" key="5">
    <source>
        <dbReference type="Proteomes" id="UP000270342"/>
    </source>
</evidence>
<dbReference type="PROSITE" id="PS51387">
    <property type="entry name" value="FAD_PCMH"/>
    <property type="match status" value="1"/>
</dbReference>
<comment type="caution">
    <text evidence="4">The sequence shown here is derived from an EMBL/GenBank/DDBJ whole genome shotgun (WGS) entry which is preliminary data.</text>
</comment>
<dbReference type="GO" id="GO:0071949">
    <property type="term" value="F:FAD binding"/>
    <property type="evidence" value="ECO:0007669"/>
    <property type="project" value="InterPro"/>
</dbReference>
<dbReference type="GO" id="GO:0004458">
    <property type="term" value="F:D-lactate dehydrogenase (cytochrome) activity"/>
    <property type="evidence" value="ECO:0007669"/>
    <property type="project" value="TreeGrafter"/>
</dbReference>
<dbReference type="SUPFAM" id="SSF56176">
    <property type="entry name" value="FAD-binding/transporter-associated domain-like"/>
    <property type="match status" value="1"/>
</dbReference>
<dbReference type="PANTHER" id="PTHR11748:SF119">
    <property type="entry name" value="D-2-HYDROXYGLUTARATE DEHYDROGENASE"/>
    <property type="match status" value="1"/>
</dbReference>
<dbReference type="Gene3D" id="3.30.465.10">
    <property type="match status" value="1"/>
</dbReference>
<dbReference type="SUPFAM" id="SSF55103">
    <property type="entry name" value="FAD-linked oxidases, C-terminal domain"/>
    <property type="match status" value="1"/>
</dbReference>
<dbReference type="Proteomes" id="UP000270342">
    <property type="component" value="Unassembled WGS sequence"/>
</dbReference>
<feature type="domain" description="FAD-binding PCMH-type" evidence="3">
    <location>
        <begin position="47"/>
        <end position="219"/>
    </location>
</feature>
<evidence type="ECO:0000259" key="3">
    <source>
        <dbReference type="PROSITE" id="PS51387"/>
    </source>
</evidence>
<dbReference type="EMBL" id="RBZU01000002">
    <property type="protein sequence ID" value="RKP57625.1"/>
    <property type="molecule type" value="Genomic_DNA"/>
</dbReference>
<organism evidence="4 5">
    <name type="scientific">Pararobbsia silviterrae</name>
    <dbReference type="NCBI Taxonomy" id="1792498"/>
    <lineage>
        <taxon>Bacteria</taxon>
        <taxon>Pseudomonadati</taxon>
        <taxon>Pseudomonadota</taxon>
        <taxon>Betaproteobacteria</taxon>
        <taxon>Burkholderiales</taxon>
        <taxon>Burkholderiaceae</taxon>
        <taxon>Pararobbsia</taxon>
    </lineage>
</organism>
<keyword evidence="1" id="KW-0285">Flavoprotein</keyword>
<dbReference type="RefSeq" id="WP_121084782.1">
    <property type="nucleotide sequence ID" value="NZ_RBZU01000002.1"/>
</dbReference>